<protein>
    <recommendedName>
        <fullName evidence="9 10">D-alanyl-D-alanine dipeptidase</fullName>
        <shortName evidence="9 10">D-Ala-D-Ala dipeptidase</shortName>
        <ecNumber evidence="9 10">3.4.13.22</ecNumber>
    </recommendedName>
</protein>
<reference evidence="11" key="1">
    <citation type="submission" date="2019-08" db="EMBL/GenBank/DDBJ databases">
        <title>Carotenoids and Carotenoid Binding Proteins in the Halophilic Cyanobacterium Euhalothece sp. ZM00.</title>
        <authorList>
            <person name="Cho S.M."/>
            <person name="Song J.Y."/>
            <person name="Park Y.-I."/>
        </authorList>
    </citation>
    <scope>NUCLEOTIDE SEQUENCE [LARGE SCALE GENOMIC DNA]</scope>
    <source>
        <strain evidence="11">Z-M001</strain>
    </source>
</reference>
<evidence type="ECO:0000256" key="2">
    <source>
        <dbReference type="ARBA" id="ARBA00022670"/>
    </source>
</evidence>
<evidence type="ECO:0000256" key="8">
    <source>
        <dbReference type="ARBA" id="ARBA00023316"/>
    </source>
</evidence>
<keyword evidence="8 10" id="KW-0961">Cell wall biogenesis/degradation</keyword>
<comment type="function">
    <text evidence="9 10">Catalyzes hydrolysis of the D-alanyl-D-alanine dipeptide.</text>
</comment>
<dbReference type="EMBL" id="CP042326">
    <property type="protein sequence ID" value="QDZ38612.1"/>
    <property type="molecule type" value="Genomic_DNA"/>
</dbReference>
<proteinExistence type="inferred from homology"/>
<evidence type="ECO:0000256" key="5">
    <source>
        <dbReference type="ARBA" id="ARBA00022833"/>
    </source>
</evidence>
<dbReference type="GO" id="GO:0160237">
    <property type="term" value="F:D-Ala-D-Ala dipeptidase activity"/>
    <property type="evidence" value="ECO:0007669"/>
    <property type="project" value="UniProtKB-EC"/>
</dbReference>
<dbReference type="PANTHER" id="PTHR43126">
    <property type="entry name" value="D-ALANYL-D-ALANINE DIPEPTIDASE"/>
    <property type="match status" value="1"/>
</dbReference>
<dbReference type="InterPro" id="IPR000755">
    <property type="entry name" value="A_A_dipeptidase"/>
</dbReference>
<evidence type="ECO:0000313" key="12">
    <source>
        <dbReference type="Proteomes" id="UP000318453"/>
    </source>
</evidence>
<feature type="active site" description="Proton donor/acceptor" evidence="9">
    <location>
        <position position="196"/>
    </location>
</feature>
<feature type="binding site" evidence="9">
    <location>
        <position position="199"/>
    </location>
    <ligand>
        <name>Zn(2+)</name>
        <dbReference type="ChEBI" id="CHEBI:29105"/>
        <note>catalytic</note>
    </ligand>
</feature>
<dbReference type="HAMAP" id="MF_01924">
    <property type="entry name" value="A_A_dipeptidase"/>
    <property type="match status" value="1"/>
</dbReference>
<organism evidence="11 12">
    <name type="scientific">Euhalothece natronophila Z-M001</name>
    <dbReference type="NCBI Taxonomy" id="522448"/>
    <lineage>
        <taxon>Bacteria</taxon>
        <taxon>Bacillati</taxon>
        <taxon>Cyanobacteriota</taxon>
        <taxon>Cyanophyceae</taxon>
        <taxon>Oscillatoriophycideae</taxon>
        <taxon>Chroococcales</taxon>
        <taxon>Halothecacae</taxon>
        <taxon>Halothece cluster</taxon>
        <taxon>Euhalothece</taxon>
    </lineage>
</organism>
<dbReference type="EC" id="3.4.13.22" evidence="9 10"/>
<evidence type="ECO:0000256" key="4">
    <source>
        <dbReference type="ARBA" id="ARBA00022801"/>
    </source>
</evidence>
<dbReference type="KEGG" id="enn:FRE64_00830"/>
<dbReference type="Proteomes" id="UP000318453">
    <property type="component" value="Chromosome"/>
</dbReference>
<feature type="binding site" evidence="9">
    <location>
        <position position="134"/>
    </location>
    <ligand>
        <name>Zn(2+)</name>
        <dbReference type="ChEBI" id="CHEBI:29105"/>
        <note>catalytic</note>
    </ligand>
</feature>
<comment type="cofactor">
    <cofactor evidence="9">
        <name>Zn(2+)</name>
        <dbReference type="ChEBI" id="CHEBI:29105"/>
    </cofactor>
    <text evidence="9">Binds 1 zinc ion per subunit.</text>
</comment>
<evidence type="ECO:0000256" key="7">
    <source>
        <dbReference type="ARBA" id="ARBA00023049"/>
    </source>
</evidence>
<keyword evidence="2 9" id="KW-0645">Protease</keyword>
<dbReference type="OrthoDB" id="9801430at2"/>
<feature type="binding site" evidence="9">
    <location>
        <position position="127"/>
    </location>
    <ligand>
        <name>Zn(2+)</name>
        <dbReference type="ChEBI" id="CHEBI:29105"/>
        <note>catalytic</note>
    </ligand>
</feature>
<dbReference type="Pfam" id="PF01427">
    <property type="entry name" value="Peptidase_M15"/>
    <property type="match status" value="1"/>
</dbReference>
<evidence type="ECO:0000256" key="3">
    <source>
        <dbReference type="ARBA" id="ARBA00022723"/>
    </source>
</evidence>
<dbReference type="RefSeq" id="WP_146294223.1">
    <property type="nucleotide sequence ID" value="NZ_CP042326.1"/>
</dbReference>
<comment type="catalytic activity">
    <reaction evidence="1 9 10">
        <text>D-alanyl-D-alanine + H2O = 2 D-alanine</text>
        <dbReference type="Rhea" id="RHEA:20661"/>
        <dbReference type="ChEBI" id="CHEBI:15377"/>
        <dbReference type="ChEBI" id="CHEBI:57416"/>
        <dbReference type="ChEBI" id="CHEBI:57822"/>
        <dbReference type="EC" id="3.4.13.22"/>
    </reaction>
</comment>
<feature type="site" description="Transition state stabilizer" evidence="9">
    <location>
        <position position="78"/>
    </location>
</feature>
<dbReference type="GO" id="GO:0008237">
    <property type="term" value="F:metallopeptidase activity"/>
    <property type="evidence" value="ECO:0007669"/>
    <property type="project" value="UniProtKB-KW"/>
</dbReference>
<dbReference type="GO" id="GO:0071555">
    <property type="term" value="P:cell wall organization"/>
    <property type="evidence" value="ECO:0007669"/>
    <property type="project" value="UniProtKB-KW"/>
</dbReference>
<dbReference type="InterPro" id="IPR009045">
    <property type="entry name" value="Zn_M74/Hedgehog-like"/>
</dbReference>
<keyword evidence="7 9" id="KW-0482">Metalloprotease</keyword>
<gene>
    <name evidence="11" type="ORF">FRE64_00830</name>
</gene>
<keyword evidence="12" id="KW-1185">Reference proteome</keyword>
<sequence>MKSYQAISIKDCGEALVAIPQDTFILETPHPYKKLGAPYEGISPYVLRESVLKGLQQAQNELQKWQPGWQIKVFDAYRPIAVQQFMVDYTFKSLCQQYPNQSESAIAQQVSQFWAQPSNDPNTPPPHSTGAAIDITLVNEKGETLNLGGAIDEISPRSYPDFYQDATGKSEQIYHQRRELLRHIMFSADFRQHPKEWWHFSLGDQLWAWLKSQETSNSNIVAYYGRV</sequence>
<accession>A0A5B8NHH2</accession>
<evidence type="ECO:0000256" key="6">
    <source>
        <dbReference type="ARBA" id="ARBA00022997"/>
    </source>
</evidence>
<dbReference type="SUPFAM" id="SSF55166">
    <property type="entry name" value="Hedgehog/DD-peptidase"/>
    <property type="match status" value="1"/>
</dbReference>
<keyword evidence="6 9" id="KW-0224">Dipeptidase</keyword>
<dbReference type="PIRSF" id="PIRSF026671">
    <property type="entry name" value="AA_dipeptidase"/>
    <property type="match status" value="1"/>
</dbReference>
<dbReference type="AlphaFoldDB" id="A0A5B8NHH2"/>
<evidence type="ECO:0000256" key="10">
    <source>
        <dbReference type="PIRNR" id="PIRNR026671"/>
    </source>
</evidence>
<dbReference type="GO" id="GO:0008270">
    <property type="term" value="F:zinc ion binding"/>
    <property type="evidence" value="ECO:0007669"/>
    <property type="project" value="UniProtKB-UniRule"/>
</dbReference>
<keyword evidence="3 9" id="KW-0479">Metal-binding</keyword>
<dbReference type="CDD" id="cd14843">
    <property type="entry name" value="D-Ala-D-Ala_dipeptidase_like"/>
    <property type="match status" value="1"/>
</dbReference>
<evidence type="ECO:0000313" key="11">
    <source>
        <dbReference type="EMBL" id="QDZ38612.1"/>
    </source>
</evidence>
<dbReference type="GO" id="GO:0006508">
    <property type="term" value="P:proteolysis"/>
    <property type="evidence" value="ECO:0007669"/>
    <property type="project" value="UniProtKB-KW"/>
</dbReference>
<dbReference type="Gene3D" id="3.30.1380.10">
    <property type="match status" value="1"/>
</dbReference>
<evidence type="ECO:0000256" key="1">
    <source>
        <dbReference type="ARBA" id="ARBA00001362"/>
    </source>
</evidence>
<keyword evidence="4 9" id="KW-0378">Hydrolase</keyword>
<evidence type="ECO:0000256" key="9">
    <source>
        <dbReference type="HAMAP-Rule" id="MF_01924"/>
    </source>
</evidence>
<keyword evidence="5 9" id="KW-0862">Zinc</keyword>
<name>A0A5B8NHH2_9CHRO</name>
<dbReference type="PANTHER" id="PTHR43126:SF2">
    <property type="entry name" value="D-ALANYL-D-ALANINE DIPEPTIDASE"/>
    <property type="match status" value="1"/>
</dbReference>
<comment type="similarity">
    <text evidence="9 10">Belongs to the peptidase M15D family.</text>
</comment>